<feature type="transmembrane region" description="Helical" evidence="7">
    <location>
        <begin position="430"/>
        <end position="451"/>
    </location>
</feature>
<feature type="transmembrane region" description="Helical" evidence="7">
    <location>
        <begin position="200"/>
        <end position="219"/>
    </location>
</feature>
<feature type="transmembrane region" description="Helical" evidence="7">
    <location>
        <begin position="524"/>
        <end position="545"/>
    </location>
</feature>
<dbReference type="Pfam" id="PF07690">
    <property type="entry name" value="MFS_1"/>
    <property type="match status" value="1"/>
</dbReference>
<feature type="transmembrane region" description="Helical" evidence="7">
    <location>
        <begin position="225"/>
        <end position="246"/>
    </location>
</feature>
<feature type="compositionally biased region" description="Basic and acidic residues" evidence="6">
    <location>
        <begin position="51"/>
        <end position="63"/>
    </location>
</feature>
<dbReference type="PROSITE" id="PS50850">
    <property type="entry name" value="MFS"/>
    <property type="match status" value="1"/>
</dbReference>
<evidence type="ECO:0000256" key="5">
    <source>
        <dbReference type="ARBA" id="ARBA00023180"/>
    </source>
</evidence>
<dbReference type="PANTHER" id="PTHR23502:SF64">
    <property type="entry name" value="TRANSPORTER, PUTATIVE (AFU_ORTHOLOGUE AFUA_3G11760)-RELATED"/>
    <property type="match status" value="1"/>
</dbReference>
<keyword evidence="2 7" id="KW-0812">Transmembrane</keyword>
<dbReference type="RefSeq" id="XP_036535897.1">
    <property type="nucleotide sequence ID" value="XM_036687007.1"/>
</dbReference>
<evidence type="ECO:0000256" key="3">
    <source>
        <dbReference type="ARBA" id="ARBA00022989"/>
    </source>
</evidence>
<gene>
    <name evidence="9" type="ORF">FSUBG_8585</name>
</gene>
<feature type="transmembrane region" description="Helical" evidence="7">
    <location>
        <begin position="385"/>
        <end position="409"/>
    </location>
</feature>
<dbReference type="OrthoDB" id="3066029at2759"/>
<evidence type="ECO:0000256" key="2">
    <source>
        <dbReference type="ARBA" id="ARBA00022692"/>
    </source>
</evidence>
<dbReference type="Gene3D" id="1.20.1250.20">
    <property type="entry name" value="MFS general substrate transporter like domains"/>
    <property type="match status" value="1"/>
</dbReference>
<dbReference type="InterPro" id="IPR020846">
    <property type="entry name" value="MFS_dom"/>
</dbReference>
<evidence type="ECO:0000256" key="6">
    <source>
        <dbReference type="SAM" id="MobiDB-lite"/>
    </source>
</evidence>
<feature type="region of interest" description="Disordered" evidence="6">
    <location>
        <begin position="51"/>
        <end position="85"/>
    </location>
</feature>
<evidence type="ECO:0000256" key="1">
    <source>
        <dbReference type="ARBA" id="ARBA00004141"/>
    </source>
</evidence>
<dbReference type="PANTHER" id="PTHR23502">
    <property type="entry name" value="MAJOR FACILITATOR SUPERFAMILY"/>
    <property type="match status" value="1"/>
</dbReference>
<feature type="compositionally biased region" description="Polar residues" evidence="6">
    <location>
        <begin position="1"/>
        <end position="13"/>
    </location>
</feature>
<protein>
    <submittedName>
        <fullName evidence="9">Dityrosine transporter</fullName>
    </submittedName>
</protein>
<dbReference type="Proteomes" id="UP000547976">
    <property type="component" value="Unassembled WGS sequence"/>
</dbReference>
<feature type="transmembrane region" description="Helical" evidence="7">
    <location>
        <begin position="258"/>
        <end position="283"/>
    </location>
</feature>
<evidence type="ECO:0000256" key="4">
    <source>
        <dbReference type="ARBA" id="ARBA00023136"/>
    </source>
</evidence>
<evidence type="ECO:0000313" key="10">
    <source>
        <dbReference type="Proteomes" id="UP000547976"/>
    </source>
</evidence>
<feature type="transmembrane region" description="Helical" evidence="7">
    <location>
        <begin position="344"/>
        <end position="365"/>
    </location>
</feature>
<evidence type="ECO:0000259" key="8">
    <source>
        <dbReference type="PROSITE" id="PS50850"/>
    </source>
</evidence>
<dbReference type="InterPro" id="IPR011701">
    <property type="entry name" value="MFS"/>
</dbReference>
<feature type="transmembrane region" description="Helical" evidence="7">
    <location>
        <begin position="457"/>
        <end position="480"/>
    </location>
</feature>
<feature type="transmembrane region" description="Helical" evidence="7">
    <location>
        <begin position="501"/>
        <end position="518"/>
    </location>
</feature>
<keyword evidence="5" id="KW-0325">Glycoprotein</keyword>
<dbReference type="EMBL" id="JAAOAV010000119">
    <property type="protein sequence ID" value="KAF5597221.1"/>
    <property type="molecule type" value="Genomic_DNA"/>
</dbReference>
<feature type="region of interest" description="Disordered" evidence="6">
    <location>
        <begin position="588"/>
        <end position="609"/>
    </location>
</feature>
<comment type="caution">
    <text evidence="9">The sequence shown here is derived from an EMBL/GenBank/DDBJ whole genome shotgun (WGS) entry which is preliminary data.</text>
</comment>
<keyword evidence="3 7" id="KW-1133">Transmembrane helix</keyword>
<comment type="subcellular location">
    <subcellularLocation>
        <location evidence="1">Membrane</location>
        <topology evidence="1">Multi-pass membrane protein</topology>
    </subcellularLocation>
</comment>
<evidence type="ECO:0000256" key="7">
    <source>
        <dbReference type="SAM" id="Phobius"/>
    </source>
</evidence>
<dbReference type="GO" id="GO:0022857">
    <property type="term" value="F:transmembrane transporter activity"/>
    <property type="evidence" value="ECO:0007669"/>
    <property type="project" value="InterPro"/>
</dbReference>
<feature type="transmembrane region" description="Helical" evidence="7">
    <location>
        <begin position="168"/>
        <end position="188"/>
    </location>
</feature>
<feature type="region of interest" description="Disordered" evidence="6">
    <location>
        <begin position="1"/>
        <end position="22"/>
    </location>
</feature>
<evidence type="ECO:0000313" key="9">
    <source>
        <dbReference type="EMBL" id="KAF5597221.1"/>
    </source>
</evidence>
<name>A0A8H5PHY0_GIBSU</name>
<reference evidence="9 10" key="1">
    <citation type="submission" date="2020-05" db="EMBL/GenBank/DDBJ databases">
        <title>Identification and distribution of gene clusters putatively required for synthesis of sphingolipid metabolism inhibitors in phylogenetically diverse species of the filamentous fungus Fusarium.</title>
        <authorList>
            <person name="Kim H.-S."/>
            <person name="Busman M."/>
            <person name="Brown D.W."/>
            <person name="Divon H."/>
            <person name="Uhlig S."/>
            <person name="Proctor R.H."/>
        </authorList>
    </citation>
    <scope>NUCLEOTIDE SEQUENCE [LARGE SCALE GENOMIC DNA]</scope>
    <source>
        <strain evidence="9 10">NRRL 66333</strain>
    </source>
</reference>
<keyword evidence="10" id="KW-1185">Reference proteome</keyword>
<dbReference type="AlphaFoldDB" id="A0A8H5PHY0"/>
<organism evidence="9 10">
    <name type="scientific">Gibberella subglutinans</name>
    <name type="common">Fusarium subglutinans</name>
    <dbReference type="NCBI Taxonomy" id="42677"/>
    <lineage>
        <taxon>Eukaryota</taxon>
        <taxon>Fungi</taxon>
        <taxon>Dikarya</taxon>
        <taxon>Ascomycota</taxon>
        <taxon>Pezizomycotina</taxon>
        <taxon>Sordariomycetes</taxon>
        <taxon>Hypocreomycetidae</taxon>
        <taxon>Hypocreales</taxon>
        <taxon>Nectriaceae</taxon>
        <taxon>Fusarium</taxon>
        <taxon>Fusarium fujikuroi species complex</taxon>
    </lineage>
</organism>
<sequence length="609" mass="65922">MTRIGSTIPTRQTAPEDHADVRVIPKTTQDSAHISDYVCINVVDHLEFKSDEEAERGWSHDEISSSATSEEQSSPQTAVRDPTQDTINRTISHVSGHDAFEPAAAITASDGNVPYREADDEIFDKVSSRRKVAIVTVLSFGAFLSPISSTSVLAATPEVAKTFNSTGSIINLSNAAYMIVMALSPLFWGPMSQVYGRRSAALSSSTIFFLLSLATALAPDLTSFIVFRAASAFGGTAFILIGPACIGDIYRPIKRGAAMGWFLTGTLVGPAFGPFLGGIVVAYSSWRNIFWLQTGLAATGALGVYFVVCETAHHLKINDLKSLSGKKRTLKVLGMISPMRVLRLFRFFNIALVACGSASLTWNMYSLLTPVRYILNPRFKLDSPLLSGLFYLAPGFGYLVGTFGGGHWADMMAKRWIQKRGGVRIPEDRLRSTLPFMGVIMPGSMLVYGWTVDREVGGIPVPVVAMFVQGVAQLFCFPSYNTYCLDVMPGHGAEVAATNFFARYLVGCIASAVVLPAVEAVGIGWFSTISAAYLIGSALATMATVRWGKGWRERTQARLEGAKEYESEAKADHDMNTDRSKGAQILGPGFAFDKSGPVQQSRNIVGRET</sequence>
<dbReference type="InterPro" id="IPR036259">
    <property type="entry name" value="MFS_trans_sf"/>
</dbReference>
<accession>A0A8H5PHY0</accession>
<feature type="transmembrane region" description="Helical" evidence="7">
    <location>
        <begin position="289"/>
        <end position="308"/>
    </location>
</feature>
<keyword evidence="4 7" id="KW-0472">Membrane</keyword>
<feature type="transmembrane region" description="Helical" evidence="7">
    <location>
        <begin position="132"/>
        <end position="156"/>
    </location>
</feature>
<dbReference type="GeneID" id="59321725"/>
<dbReference type="GO" id="GO:0005886">
    <property type="term" value="C:plasma membrane"/>
    <property type="evidence" value="ECO:0007669"/>
    <property type="project" value="TreeGrafter"/>
</dbReference>
<dbReference type="SUPFAM" id="SSF103473">
    <property type="entry name" value="MFS general substrate transporter"/>
    <property type="match status" value="1"/>
</dbReference>
<proteinExistence type="predicted"/>
<feature type="compositionally biased region" description="Low complexity" evidence="6">
    <location>
        <begin position="64"/>
        <end position="74"/>
    </location>
</feature>
<feature type="domain" description="Major facilitator superfamily (MFS) profile" evidence="8">
    <location>
        <begin position="134"/>
        <end position="548"/>
    </location>
</feature>